<reference evidence="6" key="1">
    <citation type="journal article" date="2019" name="Int. J. Syst. Evol. Microbiol.">
        <title>The Global Catalogue of Microorganisms (GCM) 10K type strain sequencing project: providing services to taxonomists for standard genome sequencing and annotation.</title>
        <authorList>
            <consortium name="The Broad Institute Genomics Platform"/>
            <consortium name="The Broad Institute Genome Sequencing Center for Infectious Disease"/>
            <person name="Wu L."/>
            <person name="Ma J."/>
        </authorList>
    </citation>
    <scope>NUCLEOTIDE SEQUENCE [LARGE SCALE GENOMIC DNA]</scope>
    <source>
        <strain evidence="6">CCUG 53270</strain>
    </source>
</reference>
<dbReference type="PANTHER" id="PTHR34698:SF2">
    <property type="entry name" value="5-OXOPROLINASE SUBUNIT B"/>
    <property type="match status" value="1"/>
</dbReference>
<dbReference type="NCBIfam" id="TIGR00370">
    <property type="entry name" value="5-oxoprolinase subunit PxpB"/>
    <property type="match status" value="1"/>
</dbReference>
<dbReference type="Gene3D" id="3.30.1360.40">
    <property type="match status" value="1"/>
</dbReference>
<sequence length="307" mass="33965">MNESDWKNGGERKAAVERTYPAQSLQYELYPLGEQAVVIRWDGEISEPMLDVVSAAIRCLEHDPGPAVVEFVRAYRTVTVYYDPVALYIDKQAYREETASSHSSVEGGELKPGVSLAGKEPSPYELMCSWIRGRLKLLDVTISEMENEGRQALRVVPVCFGGAFGPDLPALSAQAGITEKETIERYCSAVYTVYMVGFTNGFPYMGGLHESLAMPRRAHPRQLVPEGTVGIAGMQTGIYPVASPGGWQLIGRTPLRLFDPWRALPSLFQAGDRVRFRPISEAQFAALEGAPSDGDVWERFVEQEDAR</sequence>
<dbReference type="Gene3D" id="2.40.100.10">
    <property type="entry name" value="Cyclophilin-like"/>
    <property type="match status" value="1"/>
</dbReference>
<dbReference type="RefSeq" id="WP_345587030.1">
    <property type="nucleotide sequence ID" value="NZ_BAABJG010000006.1"/>
</dbReference>
<evidence type="ECO:0000256" key="1">
    <source>
        <dbReference type="ARBA" id="ARBA00022741"/>
    </source>
</evidence>
<comment type="caution">
    <text evidence="5">The sequence shown here is derived from an EMBL/GenBank/DDBJ whole genome shotgun (WGS) entry which is preliminary data.</text>
</comment>
<keyword evidence="1" id="KW-0547">Nucleotide-binding</keyword>
<dbReference type="GO" id="GO:0017168">
    <property type="term" value="F:5-oxoprolinase (ATP-hydrolyzing) activity"/>
    <property type="evidence" value="ECO:0007669"/>
    <property type="project" value="UniProtKB-EC"/>
</dbReference>
<gene>
    <name evidence="5" type="primary">pxpB</name>
    <name evidence="5" type="ORF">ACFQ4B_09490</name>
</gene>
<dbReference type="EC" id="3.5.2.9" evidence="5"/>
<dbReference type="Proteomes" id="UP001597180">
    <property type="component" value="Unassembled WGS sequence"/>
</dbReference>
<protein>
    <submittedName>
        <fullName evidence="5">5-oxoprolinase subunit PxpB</fullName>
        <ecNumber evidence="5">3.5.2.9</ecNumber>
    </submittedName>
</protein>
<dbReference type="Pfam" id="PF02682">
    <property type="entry name" value="CT_C_D"/>
    <property type="match status" value="1"/>
</dbReference>
<dbReference type="InterPro" id="IPR029000">
    <property type="entry name" value="Cyclophilin-like_dom_sf"/>
</dbReference>
<proteinExistence type="predicted"/>
<feature type="domain" description="Carboxyltransferase" evidence="4">
    <location>
        <begin position="27"/>
        <end position="268"/>
    </location>
</feature>
<name>A0ABW3UJ79_9BACL</name>
<dbReference type="SMART" id="SM00796">
    <property type="entry name" value="AHS1"/>
    <property type="match status" value="1"/>
</dbReference>
<evidence type="ECO:0000313" key="5">
    <source>
        <dbReference type="EMBL" id="MFD1220352.1"/>
    </source>
</evidence>
<dbReference type="InterPro" id="IPR003833">
    <property type="entry name" value="CT_C_D"/>
</dbReference>
<accession>A0ABW3UJ79</accession>
<dbReference type="SUPFAM" id="SSF50891">
    <property type="entry name" value="Cyclophilin-like"/>
    <property type="match status" value="1"/>
</dbReference>
<evidence type="ECO:0000259" key="4">
    <source>
        <dbReference type="SMART" id="SM00796"/>
    </source>
</evidence>
<keyword evidence="6" id="KW-1185">Reference proteome</keyword>
<dbReference type="InterPro" id="IPR010016">
    <property type="entry name" value="PxpB"/>
</dbReference>
<keyword evidence="2 5" id="KW-0378">Hydrolase</keyword>
<evidence type="ECO:0000256" key="3">
    <source>
        <dbReference type="ARBA" id="ARBA00022840"/>
    </source>
</evidence>
<organism evidence="5 6">
    <name type="scientific">Paenibacillus vulneris</name>
    <dbReference type="NCBI Taxonomy" id="1133364"/>
    <lineage>
        <taxon>Bacteria</taxon>
        <taxon>Bacillati</taxon>
        <taxon>Bacillota</taxon>
        <taxon>Bacilli</taxon>
        <taxon>Bacillales</taxon>
        <taxon>Paenibacillaceae</taxon>
        <taxon>Paenibacillus</taxon>
    </lineage>
</organism>
<dbReference type="PANTHER" id="PTHR34698">
    <property type="entry name" value="5-OXOPROLINASE SUBUNIT B"/>
    <property type="match status" value="1"/>
</dbReference>
<evidence type="ECO:0000313" key="6">
    <source>
        <dbReference type="Proteomes" id="UP001597180"/>
    </source>
</evidence>
<keyword evidence="3" id="KW-0067">ATP-binding</keyword>
<dbReference type="EMBL" id="JBHTLU010000013">
    <property type="protein sequence ID" value="MFD1220352.1"/>
    <property type="molecule type" value="Genomic_DNA"/>
</dbReference>
<dbReference type="SUPFAM" id="SSF160467">
    <property type="entry name" value="PH0987 N-terminal domain-like"/>
    <property type="match status" value="1"/>
</dbReference>
<evidence type="ECO:0000256" key="2">
    <source>
        <dbReference type="ARBA" id="ARBA00022801"/>
    </source>
</evidence>